<dbReference type="RefSeq" id="WP_379745278.1">
    <property type="nucleotide sequence ID" value="NZ_JBHTCP010000002.1"/>
</dbReference>
<dbReference type="Gene3D" id="2.60.120.10">
    <property type="entry name" value="Jelly Rolls"/>
    <property type="match status" value="1"/>
</dbReference>
<dbReference type="CDD" id="cd02219">
    <property type="entry name" value="cupin_YjlB-like"/>
    <property type="match status" value="1"/>
</dbReference>
<proteinExistence type="predicted"/>
<dbReference type="InterPro" id="IPR014500">
    <property type="entry name" value="UCP019307_cupin"/>
</dbReference>
<dbReference type="EMBL" id="JBHTCP010000002">
    <property type="protein sequence ID" value="MFC7370291.1"/>
    <property type="molecule type" value="Genomic_DNA"/>
</dbReference>
<evidence type="ECO:0000259" key="1">
    <source>
        <dbReference type="Pfam" id="PF07883"/>
    </source>
</evidence>
<dbReference type="PIRSF" id="PIRSF019307">
    <property type="entry name" value="UCP019307"/>
    <property type="match status" value="1"/>
</dbReference>
<comment type="caution">
    <text evidence="2">The sequence shown here is derived from an EMBL/GenBank/DDBJ whole genome shotgun (WGS) entry which is preliminary data.</text>
</comment>
<dbReference type="PANTHER" id="PTHR36448">
    <property type="entry name" value="BLR7373 PROTEIN"/>
    <property type="match status" value="1"/>
</dbReference>
<dbReference type="PANTHER" id="PTHR36448:SF2">
    <property type="entry name" value="CUPIN TYPE-1 DOMAIN-CONTAINING PROTEIN"/>
    <property type="match status" value="1"/>
</dbReference>
<dbReference type="InterPro" id="IPR011051">
    <property type="entry name" value="RmlC_Cupin_sf"/>
</dbReference>
<dbReference type="InterPro" id="IPR014710">
    <property type="entry name" value="RmlC-like_jellyroll"/>
</dbReference>
<evidence type="ECO:0000313" key="2">
    <source>
        <dbReference type="EMBL" id="MFC7370291.1"/>
    </source>
</evidence>
<organism evidence="2 3">
    <name type="scientific">Fictibacillus iocasae</name>
    <dbReference type="NCBI Taxonomy" id="2715437"/>
    <lineage>
        <taxon>Bacteria</taxon>
        <taxon>Bacillati</taxon>
        <taxon>Bacillota</taxon>
        <taxon>Bacilli</taxon>
        <taxon>Bacillales</taxon>
        <taxon>Fictibacillaceae</taxon>
        <taxon>Fictibacillus</taxon>
    </lineage>
</organism>
<gene>
    <name evidence="2" type="ORF">ACFQPF_01185</name>
</gene>
<keyword evidence="3" id="KW-1185">Reference proteome</keyword>
<dbReference type="Pfam" id="PF07883">
    <property type="entry name" value="Cupin_2"/>
    <property type="match status" value="1"/>
</dbReference>
<dbReference type="Proteomes" id="UP001596549">
    <property type="component" value="Unassembled WGS sequence"/>
</dbReference>
<dbReference type="InterPro" id="IPR013096">
    <property type="entry name" value="Cupin_2"/>
</dbReference>
<accession>A0ABW2NNN9</accession>
<reference evidence="3" key="1">
    <citation type="journal article" date="2019" name="Int. J. Syst. Evol. Microbiol.">
        <title>The Global Catalogue of Microorganisms (GCM) 10K type strain sequencing project: providing services to taxonomists for standard genome sequencing and annotation.</title>
        <authorList>
            <consortium name="The Broad Institute Genomics Platform"/>
            <consortium name="The Broad Institute Genome Sequencing Center for Infectious Disease"/>
            <person name="Wu L."/>
            <person name="Ma J."/>
        </authorList>
    </citation>
    <scope>NUCLEOTIDE SEQUENCE [LARGE SCALE GENOMIC DNA]</scope>
    <source>
        <strain evidence="3">NBRC 106396</strain>
    </source>
</reference>
<sequence>MNIVAQYFEDDGSIPNSPFFQTLIYEGALNGNEQETEKVFNENGWLNSWQNGVFDYHHYHSNTHEVLGVISGSAQLQLGGEEGKVFLVKTGDVIILPAGTGHKKIASSSDFKVVGAYPGGSDYDTRTGEIGERPEVMENIKQTKIPASDPVFGISGPLFNYWK</sequence>
<protein>
    <submittedName>
        <fullName evidence="2">Cupin domain-containing protein</fullName>
    </submittedName>
</protein>
<evidence type="ECO:0000313" key="3">
    <source>
        <dbReference type="Proteomes" id="UP001596549"/>
    </source>
</evidence>
<feature type="domain" description="Cupin type-2" evidence="1">
    <location>
        <begin position="57"/>
        <end position="107"/>
    </location>
</feature>
<name>A0ABW2NNN9_9BACL</name>
<dbReference type="SUPFAM" id="SSF51182">
    <property type="entry name" value="RmlC-like cupins"/>
    <property type="match status" value="1"/>
</dbReference>
<dbReference type="InterPro" id="IPR047121">
    <property type="entry name" value="YjiB-like"/>
</dbReference>